<dbReference type="InterPro" id="IPR036291">
    <property type="entry name" value="NAD(P)-bd_dom_sf"/>
</dbReference>
<dbReference type="GO" id="GO:0005811">
    <property type="term" value="C:lipid droplet"/>
    <property type="evidence" value="ECO:0007669"/>
    <property type="project" value="TreeGrafter"/>
</dbReference>
<gene>
    <name evidence="3" type="ORF">KR093_008697</name>
</gene>
<name>A0AAD4PIF3_9MUSC</name>
<organism evidence="3 4">
    <name type="scientific">Drosophila rubida</name>
    <dbReference type="NCBI Taxonomy" id="30044"/>
    <lineage>
        <taxon>Eukaryota</taxon>
        <taxon>Metazoa</taxon>
        <taxon>Ecdysozoa</taxon>
        <taxon>Arthropoda</taxon>
        <taxon>Hexapoda</taxon>
        <taxon>Insecta</taxon>
        <taxon>Pterygota</taxon>
        <taxon>Neoptera</taxon>
        <taxon>Endopterygota</taxon>
        <taxon>Diptera</taxon>
        <taxon>Brachycera</taxon>
        <taxon>Muscomorpha</taxon>
        <taxon>Ephydroidea</taxon>
        <taxon>Drosophilidae</taxon>
        <taxon>Drosophila</taxon>
    </lineage>
</organism>
<keyword evidence="2" id="KW-0812">Transmembrane</keyword>
<evidence type="ECO:0000256" key="1">
    <source>
        <dbReference type="RuleBase" id="RU000363"/>
    </source>
</evidence>
<dbReference type="PRINTS" id="PR00080">
    <property type="entry name" value="SDRFAMILY"/>
</dbReference>
<protein>
    <submittedName>
        <fullName evidence="3">Uncharacterized protein</fullName>
    </submittedName>
</protein>
<dbReference type="GO" id="GO:0016616">
    <property type="term" value="F:oxidoreductase activity, acting on the CH-OH group of donors, NAD or NADP as acceptor"/>
    <property type="evidence" value="ECO:0007669"/>
    <property type="project" value="TreeGrafter"/>
</dbReference>
<sequence length="292" mass="32249">WKMEICNVLFKISATLQIILLILATPLILLVVGLTKICQFFIFKPKRSITGEVAVVTGAAHGLGRAIALELARNGCHIAAVDINIEGAEETVRQIREIYQVKVKAYKVNVTSLAEITDLEANVVRDLGPATILINNAGILLLANPQNPAPQDVQRIIDVNITSHFWTKSVFLPAMRRQRKGHIVAVSSLSSLFPLAYCAPYTATKCAVNGYMRALRMELAYEKQKDIHVTTVMPSFLDTNDQVADIVDSSEVKRLYPMIKGDEAARCIVEGMLVGEREIIIPFIGGILHRVF</sequence>
<dbReference type="PANTHER" id="PTHR24322:SF748">
    <property type="entry name" value="FI23927P1-RELATED"/>
    <property type="match status" value="1"/>
</dbReference>
<feature type="transmembrane region" description="Helical" evidence="2">
    <location>
        <begin position="12"/>
        <end position="34"/>
    </location>
</feature>
<dbReference type="SUPFAM" id="SSF51735">
    <property type="entry name" value="NAD(P)-binding Rossmann-fold domains"/>
    <property type="match status" value="1"/>
</dbReference>
<dbReference type="AlphaFoldDB" id="A0AAD4PIF3"/>
<dbReference type="Proteomes" id="UP001200034">
    <property type="component" value="Unassembled WGS sequence"/>
</dbReference>
<evidence type="ECO:0000256" key="2">
    <source>
        <dbReference type="SAM" id="Phobius"/>
    </source>
</evidence>
<keyword evidence="4" id="KW-1185">Reference proteome</keyword>
<dbReference type="Pfam" id="PF00106">
    <property type="entry name" value="adh_short"/>
    <property type="match status" value="1"/>
</dbReference>
<comment type="similarity">
    <text evidence="1">Belongs to the short-chain dehydrogenases/reductases (SDR) family.</text>
</comment>
<dbReference type="Gene3D" id="3.40.50.720">
    <property type="entry name" value="NAD(P)-binding Rossmann-like Domain"/>
    <property type="match status" value="1"/>
</dbReference>
<comment type="caution">
    <text evidence="3">The sequence shown here is derived from an EMBL/GenBank/DDBJ whole genome shotgun (WGS) entry which is preliminary data.</text>
</comment>
<feature type="non-terminal residue" evidence="3">
    <location>
        <position position="292"/>
    </location>
</feature>
<reference evidence="3" key="1">
    <citation type="journal article" date="2021" name="Mol. Ecol. Resour.">
        <title>Phylogenomic analyses of the genus Drosophila reveals genomic signals of climate adaptation.</title>
        <authorList>
            <person name="Li F."/>
            <person name="Rane R.V."/>
            <person name="Luria V."/>
            <person name="Xiong Z."/>
            <person name="Chen J."/>
            <person name="Li Z."/>
            <person name="Catullo R.A."/>
            <person name="Griffin P.C."/>
            <person name="Schiffer M."/>
            <person name="Pearce S."/>
            <person name="Lee S.F."/>
            <person name="McElroy K."/>
            <person name="Stocker A."/>
            <person name="Shirriffs J."/>
            <person name="Cockerell F."/>
            <person name="Coppin C."/>
            <person name="Sgro C.M."/>
            <person name="Karger A."/>
            <person name="Cain J.W."/>
            <person name="Weber J.A."/>
            <person name="Santpere G."/>
            <person name="Kirschner M.W."/>
            <person name="Hoffmann A.A."/>
            <person name="Oakeshott J.G."/>
            <person name="Zhang G."/>
        </authorList>
    </citation>
    <scope>NUCLEOTIDE SEQUENCE</scope>
    <source>
        <strain evidence="3">BGI-SZ-2011g</strain>
    </source>
</reference>
<proteinExistence type="inferred from homology"/>
<evidence type="ECO:0000313" key="3">
    <source>
        <dbReference type="EMBL" id="KAH8359756.1"/>
    </source>
</evidence>
<dbReference type="PRINTS" id="PR00081">
    <property type="entry name" value="GDHRDH"/>
</dbReference>
<keyword evidence="2" id="KW-1133">Transmembrane helix</keyword>
<feature type="non-terminal residue" evidence="3">
    <location>
        <position position="1"/>
    </location>
</feature>
<dbReference type="EMBL" id="JAJJHW010003409">
    <property type="protein sequence ID" value="KAH8359756.1"/>
    <property type="molecule type" value="Genomic_DNA"/>
</dbReference>
<evidence type="ECO:0000313" key="4">
    <source>
        <dbReference type="Proteomes" id="UP001200034"/>
    </source>
</evidence>
<dbReference type="PANTHER" id="PTHR24322">
    <property type="entry name" value="PKSB"/>
    <property type="match status" value="1"/>
</dbReference>
<accession>A0AAD4PIF3</accession>
<keyword evidence="2" id="KW-0472">Membrane</keyword>
<dbReference type="InterPro" id="IPR002347">
    <property type="entry name" value="SDR_fam"/>
</dbReference>